<reference evidence="1 2" key="1">
    <citation type="submission" date="2019-03" db="EMBL/GenBank/DDBJ databases">
        <title>An improved genome assembly of the fluke Schistosoma japonicum.</title>
        <authorList>
            <person name="Hu W."/>
            <person name="Luo F."/>
            <person name="Yin M."/>
            <person name="Mo X."/>
            <person name="Sun C."/>
            <person name="Wu Q."/>
            <person name="Zhu B."/>
            <person name="Xiang M."/>
            <person name="Wang J."/>
            <person name="Wang Y."/>
            <person name="Zhang T."/>
            <person name="Xu B."/>
            <person name="Zheng H."/>
            <person name="Feng Z."/>
        </authorList>
    </citation>
    <scope>NUCLEOTIDE SEQUENCE [LARGE SCALE GENOMIC DNA]</scope>
    <source>
        <strain evidence="1">HuSjv2</strain>
        <tissue evidence="1">Worms</tissue>
    </source>
</reference>
<accession>A0A4Z2CL11</accession>
<keyword evidence="2" id="KW-1185">Reference proteome</keyword>
<gene>
    <name evidence="1" type="ORF">EWB00_000384</name>
</gene>
<comment type="caution">
    <text evidence="1">The sequence shown here is derived from an EMBL/GenBank/DDBJ whole genome shotgun (WGS) entry which is preliminary data.</text>
</comment>
<dbReference type="EMBL" id="SKCS01001090">
    <property type="protein sequence ID" value="TNN04714.1"/>
    <property type="molecule type" value="Genomic_DNA"/>
</dbReference>
<evidence type="ECO:0000313" key="2">
    <source>
        <dbReference type="Proteomes" id="UP000311919"/>
    </source>
</evidence>
<proteinExistence type="predicted"/>
<dbReference type="AlphaFoldDB" id="A0A4Z2CL11"/>
<name>A0A4Z2CL11_SCHJA</name>
<sequence>MECVSASFSELAEEHHCIKHGKLPPVKEWPKLTSKGFSGPPHECTILMDTWIHGHTTHFINNKDRLNIRNI</sequence>
<evidence type="ECO:0000313" key="1">
    <source>
        <dbReference type="EMBL" id="TNN04714.1"/>
    </source>
</evidence>
<protein>
    <submittedName>
        <fullName evidence="1">Uncharacterized protein</fullName>
    </submittedName>
</protein>
<organism evidence="1 2">
    <name type="scientific">Schistosoma japonicum</name>
    <name type="common">Blood fluke</name>
    <dbReference type="NCBI Taxonomy" id="6182"/>
    <lineage>
        <taxon>Eukaryota</taxon>
        <taxon>Metazoa</taxon>
        <taxon>Spiralia</taxon>
        <taxon>Lophotrochozoa</taxon>
        <taxon>Platyhelminthes</taxon>
        <taxon>Trematoda</taxon>
        <taxon>Digenea</taxon>
        <taxon>Strigeidida</taxon>
        <taxon>Schistosomatoidea</taxon>
        <taxon>Schistosomatidae</taxon>
        <taxon>Schistosoma</taxon>
    </lineage>
</organism>
<dbReference type="Proteomes" id="UP000311919">
    <property type="component" value="Unassembled WGS sequence"/>
</dbReference>